<reference evidence="2 3" key="1">
    <citation type="submission" date="2021-06" db="EMBL/GenBank/DDBJ databases">
        <title>Caerostris darwini draft genome.</title>
        <authorList>
            <person name="Kono N."/>
            <person name="Arakawa K."/>
        </authorList>
    </citation>
    <scope>NUCLEOTIDE SEQUENCE [LARGE SCALE GENOMIC DNA]</scope>
</reference>
<evidence type="ECO:0000313" key="2">
    <source>
        <dbReference type="EMBL" id="GIY63637.1"/>
    </source>
</evidence>
<evidence type="ECO:0000256" key="1">
    <source>
        <dbReference type="SAM" id="MobiDB-lite"/>
    </source>
</evidence>
<protein>
    <submittedName>
        <fullName evidence="2">Uncharacterized protein</fullName>
    </submittedName>
</protein>
<dbReference type="AlphaFoldDB" id="A0AAV4V088"/>
<feature type="compositionally biased region" description="Low complexity" evidence="1">
    <location>
        <begin position="17"/>
        <end position="30"/>
    </location>
</feature>
<evidence type="ECO:0000313" key="3">
    <source>
        <dbReference type="Proteomes" id="UP001054837"/>
    </source>
</evidence>
<feature type="compositionally biased region" description="Basic and acidic residues" evidence="1">
    <location>
        <begin position="45"/>
        <end position="63"/>
    </location>
</feature>
<gene>
    <name evidence="2" type="ORF">CDAR_480611</name>
</gene>
<feature type="region of interest" description="Disordered" evidence="1">
    <location>
        <begin position="1"/>
        <end position="73"/>
    </location>
</feature>
<dbReference type="Proteomes" id="UP001054837">
    <property type="component" value="Unassembled WGS sequence"/>
</dbReference>
<keyword evidence="3" id="KW-1185">Reference proteome</keyword>
<dbReference type="EMBL" id="BPLQ01012201">
    <property type="protein sequence ID" value="GIY63637.1"/>
    <property type="molecule type" value="Genomic_DNA"/>
</dbReference>
<accession>A0AAV4V088</accession>
<comment type="caution">
    <text evidence="2">The sequence shown here is derived from an EMBL/GenBank/DDBJ whole genome shotgun (WGS) entry which is preliminary data.</text>
</comment>
<sequence>MLTRTDSGLVGRPESHAATSSNRFSRSASSVPEEPHGGVPLPAVRDAREEDHQDTGHGPEVHSEGPAGEVRSS</sequence>
<organism evidence="2 3">
    <name type="scientific">Caerostris darwini</name>
    <dbReference type="NCBI Taxonomy" id="1538125"/>
    <lineage>
        <taxon>Eukaryota</taxon>
        <taxon>Metazoa</taxon>
        <taxon>Ecdysozoa</taxon>
        <taxon>Arthropoda</taxon>
        <taxon>Chelicerata</taxon>
        <taxon>Arachnida</taxon>
        <taxon>Araneae</taxon>
        <taxon>Araneomorphae</taxon>
        <taxon>Entelegynae</taxon>
        <taxon>Araneoidea</taxon>
        <taxon>Araneidae</taxon>
        <taxon>Caerostris</taxon>
    </lineage>
</organism>
<name>A0AAV4V088_9ARAC</name>
<proteinExistence type="predicted"/>